<dbReference type="Pfam" id="PF00362">
    <property type="entry name" value="Integrin_beta"/>
    <property type="match status" value="1"/>
</dbReference>
<feature type="disulfide bond" evidence="19">
    <location>
        <begin position="484"/>
        <end position="488"/>
    </location>
</feature>
<dbReference type="GO" id="GO:0007157">
    <property type="term" value="P:heterophilic cell-cell adhesion via plasma membrane cell adhesion molecules"/>
    <property type="evidence" value="ECO:0007669"/>
    <property type="project" value="UniProtKB-ARBA"/>
</dbReference>
<feature type="disulfide bond" evidence="19">
    <location>
        <begin position="511"/>
        <end position="552"/>
    </location>
</feature>
<dbReference type="PANTHER" id="PTHR10082">
    <property type="entry name" value="INTEGRIN BETA SUBUNIT"/>
    <property type="match status" value="1"/>
</dbReference>
<dbReference type="InterPro" id="IPR036349">
    <property type="entry name" value="Integrin_bsu_tail_dom_sf"/>
</dbReference>
<dbReference type="GO" id="GO:0030016">
    <property type="term" value="C:myofibril"/>
    <property type="evidence" value="ECO:0007669"/>
    <property type="project" value="UniProtKB-ARBA"/>
</dbReference>
<feature type="disulfide bond" evidence="19">
    <location>
        <begin position="454"/>
        <end position="720"/>
    </location>
</feature>
<feature type="disulfide bond" evidence="19">
    <location>
        <begin position="281"/>
        <end position="322"/>
    </location>
</feature>
<proteinExistence type="inferred from homology"/>
<evidence type="ECO:0000256" key="12">
    <source>
        <dbReference type="ARBA" id="ARBA00022889"/>
    </source>
</evidence>
<evidence type="ECO:0000256" key="1">
    <source>
        <dbReference type="ARBA" id="ARBA00004591"/>
    </source>
</evidence>
<dbReference type="PIRSF" id="PIRSF002512">
    <property type="entry name" value="Integrin_B"/>
    <property type="match status" value="1"/>
</dbReference>
<feature type="disulfide bond" evidence="19">
    <location>
        <begin position="558"/>
        <end position="563"/>
    </location>
</feature>
<dbReference type="Pfam" id="PF23105">
    <property type="entry name" value="EGF_integrin"/>
    <property type="match status" value="2"/>
</dbReference>
<feature type="transmembrane region" description="Helical" evidence="22">
    <location>
        <begin position="761"/>
        <end position="785"/>
    </location>
</feature>
<keyword evidence="8 23" id="KW-0732">Signal</keyword>
<dbReference type="Gene3D" id="3.40.50.410">
    <property type="entry name" value="von Willebrand factor, type A domain"/>
    <property type="match status" value="1"/>
</dbReference>
<dbReference type="InterPro" id="IPR036465">
    <property type="entry name" value="vWFA_dom_sf"/>
</dbReference>
<dbReference type="InterPro" id="IPR012896">
    <property type="entry name" value="Integrin_bsu_tail"/>
</dbReference>
<dbReference type="PANTHER" id="PTHR10082:SF60">
    <property type="entry name" value="INTEGRIN BETA-PS"/>
    <property type="match status" value="1"/>
</dbReference>
<feature type="domain" description="Integrin beta subunit VWA" evidence="24">
    <location>
        <begin position="37"/>
        <end position="486"/>
    </location>
</feature>
<feature type="disulfide bond" evidence="19">
    <location>
        <begin position="650"/>
        <end position="663"/>
    </location>
</feature>
<dbReference type="GO" id="GO:0005178">
    <property type="term" value="F:integrin binding"/>
    <property type="evidence" value="ECO:0007669"/>
    <property type="project" value="TreeGrafter"/>
</dbReference>
<keyword evidence="7" id="KW-0479">Metal-binding</keyword>
<evidence type="ECO:0000256" key="16">
    <source>
        <dbReference type="ARBA" id="ARBA00023157"/>
    </source>
</evidence>
<feature type="disulfide bond" evidence="19">
    <location>
        <begin position="673"/>
        <end position="682"/>
    </location>
</feature>
<keyword evidence="10" id="KW-0106">Calcium</keyword>
<evidence type="ECO:0000256" key="21">
    <source>
        <dbReference type="SAM" id="MobiDB-lite"/>
    </source>
</evidence>
<keyword evidence="16 19" id="KW-1015">Disulfide bond</keyword>
<feature type="disulfide bond" evidence="19">
    <location>
        <begin position="603"/>
        <end position="608"/>
    </location>
</feature>
<evidence type="ECO:0000256" key="17">
    <source>
        <dbReference type="ARBA" id="ARBA00023170"/>
    </source>
</evidence>
<dbReference type="PROSITE" id="PS52047">
    <property type="entry name" value="I_EGF_2"/>
    <property type="match status" value="1"/>
</dbReference>
<dbReference type="InterPro" id="IPR057073">
    <property type="entry name" value="EGF_integrin_2"/>
</dbReference>
<dbReference type="Pfam" id="PF07965">
    <property type="entry name" value="Integrin_B_tail"/>
    <property type="match status" value="1"/>
</dbReference>
<feature type="disulfide bond" evidence="19">
    <location>
        <begin position="527"/>
        <end position="543"/>
    </location>
</feature>
<dbReference type="GO" id="GO:0042592">
    <property type="term" value="P:homeostatic process"/>
    <property type="evidence" value="ECO:0007669"/>
    <property type="project" value="UniProtKB-ARBA"/>
</dbReference>
<dbReference type="GO" id="GO:0036477">
    <property type="term" value="C:somatodendritic compartment"/>
    <property type="evidence" value="ECO:0007669"/>
    <property type="project" value="UniProtKB-ARBA"/>
</dbReference>
<keyword evidence="18" id="KW-0325">Glycoprotein</keyword>
<accession>A0A2M4BDW1</accession>
<keyword evidence="6 20" id="KW-0812">Transmembrane</keyword>
<dbReference type="PROSITE" id="PS00243">
    <property type="entry name" value="I_EGF_1"/>
    <property type="match status" value="2"/>
</dbReference>
<feature type="domain" description="Integrin beta subunit tail" evidence="26">
    <location>
        <begin position="673"/>
        <end position="762"/>
    </location>
</feature>
<feature type="disulfide bond" evidence="19">
    <location>
        <begin position="560"/>
        <end position="595"/>
    </location>
</feature>
<keyword evidence="5" id="KW-0597">Phosphoprotein</keyword>
<evidence type="ECO:0000313" key="27">
    <source>
        <dbReference type="EMBL" id="MBW51197.1"/>
    </source>
</evidence>
<dbReference type="GO" id="GO:0033627">
    <property type="term" value="P:cell adhesion mediated by integrin"/>
    <property type="evidence" value="ECO:0007669"/>
    <property type="project" value="TreeGrafter"/>
</dbReference>
<dbReference type="FunFam" id="1.20.5.100:FF:000002">
    <property type="entry name" value="Integrin beta"/>
    <property type="match status" value="1"/>
</dbReference>
<dbReference type="GO" id="GO:0005925">
    <property type="term" value="C:focal adhesion"/>
    <property type="evidence" value="ECO:0007669"/>
    <property type="project" value="TreeGrafter"/>
</dbReference>
<evidence type="ECO:0000259" key="24">
    <source>
        <dbReference type="SMART" id="SM00187"/>
    </source>
</evidence>
<dbReference type="SUPFAM" id="SSF57196">
    <property type="entry name" value="EGF/Laminin"/>
    <property type="match status" value="1"/>
</dbReference>
<evidence type="ECO:0000256" key="5">
    <source>
        <dbReference type="ARBA" id="ARBA00022553"/>
    </source>
</evidence>
<feature type="disulfide bond" evidence="19">
    <location>
        <begin position="610"/>
        <end position="619"/>
    </location>
</feature>
<dbReference type="GO" id="GO:0048513">
    <property type="term" value="P:animal organ development"/>
    <property type="evidence" value="ECO:0007669"/>
    <property type="project" value="UniProtKB-ARBA"/>
</dbReference>
<keyword evidence="3" id="KW-1003">Cell membrane</keyword>
<dbReference type="Gene3D" id="1.20.5.100">
    <property type="entry name" value="Cytochrome c1, transmembrane anchor, C-terminal"/>
    <property type="match status" value="1"/>
</dbReference>
<dbReference type="GO" id="GO:0110020">
    <property type="term" value="P:regulation of actomyosin structure organization"/>
    <property type="evidence" value="ECO:0007669"/>
    <property type="project" value="UniProtKB-ARBA"/>
</dbReference>
<evidence type="ECO:0000256" key="14">
    <source>
        <dbReference type="ARBA" id="ARBA00023037"/>
    </source>
</evidence>
<feature type="disulfide bond" evidence="19">
    <location>
        <begin position="423"/>
        <end position="434"/>
    </location>
</feature>
<dbReference type="GO" id="GO:0007160">
    <property type="term" value="P:cell-matrix adhesion"/>
    <property type="evidence" value="ECO:0007669"/>
    <property type="project" value="TreeGrafter"/>
</dbReference>
<name>A0A2M4BDW1_9DIPT</name>
<feature type="disulfide bond" evidence="19">
    <location>
        <begin position="679"/>
        <end position="757"/>
    </location>
</feature>
<evidence type="ECO:0000256" key="15">
    <source>
        <dbReference type="ARBA" id="ARBA00023136"/>
    </source>
</evidence>
<dbReference type="AlphaFoldDB" id="A0A2M4BDW1"/>
<dbReference type="SUPFAM" id="SSF69687">
    <property type="entry name" value="Integrin beta tail domain"/>
    <property type="match status" value="1"/>
</dbReference>
<feature type="domain" description="Integrin beta subunit cytoplasmic" evidence="25">
    <location>
        <begin position="786"/>
        <end position="832"/>
    </location>
</feature>
<dbReference type="GO" id="GO:0046872">
    <property type="term" value="F:metal ion binding"/>
    <property type="evidence" value="ECO:0007669"/>
    <property type="project" value="UniProtKB-KW"/>
</dbReference>
<dbReference type="GO" id="GO:0002164">
    <property type="term" value="P:larval development"/>
    <property type="evidence" value="ECO:0007669"/>
    <property type="project" value="UniProtKB-ARBA"/>
</dbReference>
<dbReference type="InterPro" id="IPR002369">
    <property type="entry name" value="Integrin_bsu_VWA"/>
</dbReference>
<keyword evidence="11" id="KW-0460">Magnesium</keyword>
<evidence type="ECO:0000256" key="9">
    <source>
        <dbReference type="ARBA" id="ARBA00022737"/>
    </source>
</evidence>
<evidence type="ECO:0000256" key="11">
    <source>
        <dbReference type="ARBA" id="ARBA00022842"/>
    </source>
</evidence>
<evidence type="ECO:0000256" key="23">
    <source>
        <dbReference type="SAM" id="SignalP"/>
    </source>
</evidence>
<evidence type="ECO:0000259" key="26">
    <source>
        <dbReference type="SMART" id="SM01242"/>
    </source>
</evidence>
<keyword evidence="9" id="KW-0677">Repeat</keyword>
<evidence type="ECO:0000256" key="20">
    <source>
        <dbReference type="RuleBase" id="RU000633"/>
    </source>
</evidence>
<evidence type="ECO:0000259" key="25">
    <source>
        <dbReference type="SMART" id="SM01241"/>
    </source>
</evidence>
<feature type="disulfide bond" evidence="19">
    <location>
        <begin position="605"/>
        <end position="637"/>
    </location>
</feature>
<evidence type="ECO:0000256" key="4">
    <source>
        <dbReference type="ARBA" id="ARBA00022536"/>
    </source>
</evidence>
<comment type="similarity">
    <text evidence="2 20">Belongs to the integrin beta chain family.</text>
</comment>
<dbReference type="GO" id="GO:0016477">
    <property type="term" value="P:cell migration"/>
    <property type="evidence" value="ECO:0007669"/>
    <property type="project" value="TreeGrafter"/>
</dbReference>
<sequence length="832" mass="92259">MRQLLLVFAVAAVQIVVLLEQATSQSYPVSTCPSKSTCGQCIQTKNCRWCKDPNFTQPRCHGQIENYCAEEFTVDPSNSFTLIQGHALSKASGGAAAAGMSEAQGSFISQTHQQSSSSSSSSYQSSSSSSAGSIVQISPQRVGLQLRLNEVYNLQVNYARAEDYPVDLYYLMDLSKSMEDDKNKLSSLGAEIAREMRGITSNFRLGFGSFVDKVLMPYVSTVPKKLQNPCDKCVAPYGYRNHMTLNSDADSFSEEVRNANVSGNLDAPEGGFDAIMQAIVCREQIGWREQARRLLLFSTDAGFHYAGDGKLGGVITPNDGECHLDKEGWYTHWDRQDYPSISQINLKVKENAINVIFAVTASEKLVYEKLSELVEGSSVAMLSEDSSNIVSLVAEQYQKISSSVEMKDNRTDNVIDVKYWSRCRGNTLVQTNRCDGLKVGEKVTFEAHITLTQCPEDPRDWKQVLQIYPVGINESLTVDIDMLCSCPCEHPSDPGYQVESPQCNGQGTLKCGICECNNQHHGLLCECSHLADGSTEPGVSDTCRMSNSTEECSNRGHCVCGVCQCEQRANKDELITGKFCECDNFSCERRNGLLCSGEDHGRCVCGQCECREGWTGQACDCQSSNDTCMPPDGGEICSGHGTCECGVCRCAVTEEGRYTGWHCEKCPTCAGRCNEFKHCVQCQMYQTGPLYPDGCENCTQFTPTAVEKVTIDEERNDNKCTFYDEDDCRFEFSYNDRENAKNSSYKVEVHAQQERECPPKVFMLGIVLAVIAAVVLIGMAVLLLWKVLTSIHDRREFARFEKERMMAKWDTGENPIYKQATTTFKNPTYAGK</sequence>
<dbReference type="InterPro" id="IPR057243">
    <property type="entry name" value="Integrin_I-EGF_CS"/>
</dbReference>
<evidence type="ECO:0000256" key="2">
    <source>
        <dbReference type="ARBA" id="ARBA00007449"/>
    </source>
</evidence>
<reference evidence="27" key="1">
    <citation type="submission" date="2018-01" db="EMBL/GenBank/DDBJ databases">
        <title>An insight into the sialome of Amazonian anophelines.</title>
        <authorList>
            <person name="Ribeiro J.M."/>
            <person name="Scarpassa V."/>
            <person name="Calvo E."/>
        </authorList>
    </citation>
    <scope>NUCLEOTIDE SEQUENCE</scope>
    <source>
        <tissue evidence="27">Salivary glands</tissue>
    </source>
</reference>
<keyword evidence="12 20" id="KW-0130">Cell adhesion</keyword>
<feature type="region of interest" description="Disordered" evidence="21">
    <location>
        <begin position="108"/>
        <end position="130"/>
    </location>
</feature>
<dbReference type="SMART" id="SM01241">
    <property type="entry name" value="Integrin_b_cyt"/>
    <property type="match status" value="1"/>
</dbReference>
<dbReference type="SUPFAM" id="SSF53300">
    <property type="entry name" value="vWA-like"/>
    <property type="match status" value="1"/>
</dbReference>
<keyword evidence="13 22" id="KW-1133">Transmembrane helix</keyword>
<evidence type="ECO:0000256" key="18">
    <source>
        <dbReference type="ARBA" id="ARBA00023180"/>
    </source>
</evidence>
<dbReference type="Pfam" id="PF08725">
    <property type="entry name" value="Integrin_b_cyt"/>
    <property type="match status" value="1"/>
</dbReference>
<evidence type="ECO:0000256" key="13">
    <source>
        <dbReference type="ARBA" id="ARBA00022989"/>
    </source>
</evidence>
<feature type="disulfide bond" evidence="19">
    <location>
        <begin position="565"/>
        <end position="580"/>
    </location>
</feature>
<dbReference type="GO" id="GO:0051094">
    <property type="term" value="P:positive regulation of developmental process"/>
    <property type="evidence" value="ECO:0007669"/>
    <property type="project" value="UniProtKB-ARBA"/>
</dbReference>
<feature type="signal peptide" evidence="23">
    <location>
        <begin position="1"/>
        <end position="24"/>
    </location>
</feature>
<dbReference type="GO" id="GO:0007229">
    <property type="term" value="P:integrin-mediated signaling pathway"/>
    <property type="evidence" value="ECO:0007669"/>
    <property type="project" value="UniProtKB-KW"/>
</dbReference>
<evidence type="ECO:0000256" key="7">
    <source>
        <dbReference type="ARBA" id="ARBA00022723"/>
    </source>
</evidence>
<evidence type="ECO:0000256" key="8">
    <source>
        <dbReference type="ARBA" id="ARBA00022729"/>
    </source>
</evidence>
<dbReference type="GO" id="GO:0043005">
    <property type="term" value="C:neuron projection"/>
    <property type="evidence" value="ECO:0007669"/>
    <property type="project" value="UniProtKB-ARBA"/>
</dbReference>
<dbReference type="Gene3D" id="2.60.40.1510">
    <property type="entry name" value="ntegrin, alpha v. Chain A, domain 3"/>
    <property type="match status" value="1"/>
</dbReference>
<dbReference type="EMBL" id="GGFJ01002056">
    <property type="protein sequence ID" value="MBW51197.1"/>
    <property type="molecule type" value="Transcribed_RNA"/>
</dbReference>
<dbReference type="FunFam" id="3.40.50.410:FF:000002">
    <property type="entry name" value="Integrin beta"/>
    <property type="match status" value="1"/>
</dbReference>
<dbReference type="GO" id="GO:0055002">
    <property type="term" value="P:striated muscle cell development"/>
    <property type="evidence" value="ECO:0007669"/>
    <property type="project" value="UniProtKB-ARBA"/>
</dbReference>
<feature type="chain" id="PRO_5014766387" description="Integrin beta" evidence="23">
    <location>
        <begin position="25"/>
        <end position="832"/>
    </location>
</feature>
<dbReference type="GO" id="GO:0051130">
    <property type="term" value="P:positive regulation of cellular component organization"/>
    <property type="evidence" value="ECO:0007669"/>
    <property type="project" value="UniProtKB-ARBA"/>
</dbReference>
<evidence type="ECO:0000256" key="19">
    <source>
        <dbReference type="PIRSR" id="PIRSR002512-1"/>
    </source>
</evidence>
<dbReference type="SUPFAM" id="SSF103575">
    <property type="entry name" value="Plexin repeat"/>
    <property type="match status" value="1"/>
</dbReference>
<dbReference type="InterPro" id="IPR014836">
    <property type="entry name" value="Integrin_bsu_cyt_dom"/>
</dbReference>
<protein>
    <recommendedName>
        <fullName evidence="20">Integrin beta</fullName>
    </recommendedName>
</protein>
<feature type="disulfide bond" evidence="19">
    <location>
        <begin position="582"/>
        <end position="587"/>
    </location>
</feature>
<feature type="disulfide bond" evidence="19">
    <location>
        <begin position="645"/>
        <end position="695"/>
    </location>
</feature>
<organism evidence="27">
    <name type="scientific">Anopheles marajoara</name>
    <dbReference type="NCBI Taxonomy" id="58244"/>
    <lineage>
        <taxon>Eukaryota</taxon>
        <taxon>Metazoa</taxon>
        <taxon>Ecdysozoa</taxon>
        <taxon>Arthropoda</taxon>
        <taxon>Hexapoda</taxon>
        <taxon>Insecta</taxon>
        <taxon>Pterygota</taxon>
        <taxon>Neoptera</taxon>
        <taxon>Endopterygota</taxon>
        <taxon>Diptera</taxon>
        <taxon>Nematocera</taxon>
        <taxon>Culicoidea</taxon>
        <taxon>Culicidae</taxon>
        <taxon>Anophelinae</taxon>
        <taxon>Anopheles</taxon>
    </lineage>
</organism>
<dbReference type="GO" id="GO:1902903">
    <property type="term" value="P:regulation of supramolecular fiber organization"/>
    <property type="evidence" value="ECO:0007669"/>
    <property type="project" value="UniProtKB-ARBA"/>
</dbReference>
<feature type="disulfide bond" evidence="19">
    <location>
        <begin position="516"/>
        <end position="525"/>
    </location>
</feature>
<dbReference type="GO" id="GO:0009986">
    <property type="term" value="C:cell surface"/>
    <property type="evidence" value="ECO:0007669"/>
    <property type="project" value="TreeGrafter"/>
</dbReference>
<feature type="disulfide bond" evidence="19">
    <location>
        <begin position="38"/>
        <end position="47"/>
    </location>
</feature>
<keyword evidence="17" id="KW-0675">Receptor</keyword>
<feature type="disulfide bond" evidence="19">
    <location>
        <begin position="643"/>
        <end position="648"/>
    </location>
</feature>
<dbReference type="Pfam" id="PF18372">
    <property type="entry name" value="I-EGF_1"/>
    <property type="match status" value="1"/>
</dbReference>
<dbReference type="FunFam" id="2.10.25.10:FF:000155">
    <property type="entry name" value="Integrin beta"/>
    <property type="match status" value="1"/>
</dbReference>
<feature type="disulfide bond" evidence="19">
    <location>
        <begin position="230"/>
        <end position="233"/>
    </location>
</feature>
<dbReference type="Gene3D" id="4.10.1240.30">
    <property type="match status" value="1"/>
</dbReference>
<evidence type="ECO:0000256" key="6">
    <source>
        <dbReference type="ARBA" id="ARBA00022692"/>
    </source>
</evidence>
<feature type="disulfide bond" evidence="19">
    <location>
        <begin position="621"/>
        <end position="628"/>
    </location>
</feature>
<keyword evidence="14 20" id="KW-0401">Integrin</keyword>
<dbReference type="Gene3D" id="2.10.25.10">
    <property type="entry name" value="Laminin"/>
    <property type="match status" value="4"/>
</dbReference>
<dbReference type="InterPro" id="IPR015812">
    <property type="entry name" value="Integrin_bsu"/>
</dbReference>
<dbReference type="GO" id="GO:0030334">
    <property type="term" value="P:regulation of cell migration"/>
    <property type="evidence" value="ECO:0007669"/>
    <property type="project" value="UniProtKB-ARBA"/>
</dbReference>
<keyword evidence="4" id="KW-0245">EGF-like domain</keyword>
<dbReference type="FunFam" id="2.10.25.10:FF:000098">
    <property type="entry name" value="Integrin beta"/>
    <property type="match status" value="1"/>
</dbReference>
<evidence type="ECO:0000256" key="3">
    <source>
        <dbReference type="ARBA" id="ARBA00022475"/>
    </source>
</evidence>
<evidence type="ECO:0000256" key="22">
    <source>
        <dbReference type="SAM" id="Phobius"/>
    </source>
</evidence>
<dbReference type="SMART" id="SM00187">
    <property type="entry name" value="INB"/>
    <property type="match status" value="1"/>
</dbReference>
<dbReference type="PRINTS" id="PR01186">
    <property type="entry name" value="INTEGRINB"/>
</dbReference>
<dbReference type="SUPFAM" id="SSF69179">
    <property type="entry name" value="Integrin domains"/>
    <property type="match status" value="1"/>
</dbReference>
<keyword evidence="15 22" id="KW-0472">Membrane</keyword>
<comment type="subcellular location">
    <subcellularLocation>
        <location evidence="20">Cell membrane</location>
        <topology evidence="20">Single-pass type I membrane protein</topology>
    </subcellularLocation>
    <subcellularLocation>
        <location evidence="1">Lateral cell membrane</location>
        <topology evidence="1">Single-pass type I membrane protein</topology>
    </subcellularLocation>
</comment>
<dbReference type="SMART" id="SM01242">
    <property type="entry name" value="Integrin_B_tail"/>
    <property type="match status" value="1"/>
</dbReference>
<dbReference type="InterPro" id="IPR032695">
    <property type="entry name" value="Integrin_dom_sf"/>
</dbReference>
<evidence type="ECO:0000256" key="10">
    <source>
        <dbReference type="ARBA" id="ARBA00022837"/>
    </source>
</evidence>
<dbReference type="GO" id="GO:0008305">
    <property type="term" value="C:integrin complex"/>
    <property type="evidence" value="ECO:0007669"/>
    <property type="project" value="TreeGrafter"/>
</dbReference>
<dbReference type="GO" id="GO:0016328">
    <property type="term" value="C:lateral plasma membrane"/>
    <property type="evidence" value="ECO:0007669"/>
    <property type="project" value="UniProtKB-SubCell"/>
</dbReference>
<dbReference type="InterPro" id="IPR040622">
    <property type="entry name" value="EGF_integrin_1"/>
</dbReference>